<dbReference type="PRINTS" id="PR00627">
    <property type="entry name" value="GTPRANTC4"/>
</dbReference>
<dbReference type="AlphaFoldDB" id="A0A9P6RD51"/>
<dbReference type="GO" id="GO:0006606">
    <property type="term" value="P:protein import into nucleus"/>
    <property type="evidence" value="ECO:0007669"/>
    <property type="project" value="TreeGrafter"/>
</dbReference>
<keyword evidence="3" id="KW-0653">Protein transport</keyword>
<dbReference type="GO" id="GO:0005525">
    <property type="term" value="F:GTP binding"/>
    <property type="evidence" value="ECO:0007669"/>
    <property type="project" value="UniProtKB-KW"/>
</dbReference>
<evidence type="ECO:0000256" key="2">
    <source>
        <dbReference type="ARBA" id="ARBA00022741"/>
    </source>
</evidence>
<dbReference type="PANTHER" id="PTHR24071:SF0">
    <property type="entry name" value="GTP-BINDING NUCLEAR PROTEIN RAN"/>
    <property type="match status" value="1"/>
</dbReference>
<dbReference type="GO" id="GO:0000054">
    <property type="term" value="P:ribosomal subunit export from nucleus"/>
    <property type="evidence" value="ECO:0007669"/>
    <property type="project" value="TreeGrafter"/>
</dbReference>
<dbReference type="GO" id="GO:0003924">
    <property type="term" value="F:GTPase activity"/>
    <property type="evidence" value="ECO:0007669"/>
    <property type="project" value="InterPro"/>
</dbReference>
<evidence type="ECO:0000256" key="4">
    <source>
        <dbReference type="ARBA" id="ARBA00023134"/>
    </source>
</evidence>
<evidence type="ECO:0000313" key="5">
    <source>
        <dbReference type="EMBL" id="KAG0316103.1"/>
    </source>
</evidence>
<dbReference type="InterPro" id="IPR002041">
    <property type="entry name" value="Ran_GTPase"/>
</dbReference>
<sequence length="94" mass="10801">MTFGTNFGNLCFNAWDQQHGKPRDGFYIQGQCAIIVFDLSSRASYEKVPMWYNSITQVCGDIPIVLCGNKADIQERKVQQNENDFHRHEGYPVL</sequence>
<keyword evidence="4" id="KW-0342">GTP-binding</keyword>
<dbReference type="InterPro" id="IPR001806">
    <property type="entry name" value="Small_GTPase"/>
</dbReference>
<gene>
    <name evidence="5" type="primary">GSP1_3</name>
    <name evidence="5" type="ORF">BGZ97_007393</name>
</gene>
<dbReference type="Pfam" id="PF00071">
    <property type="entry name" value="Ras"/>
    <property type="match status" value="1"/>
</dbReference>
<dbReference type="GO" id="GO:0005737">
    <property type="term" value="C:cytoplasm"/>
    <property type="evidence" value="ECO:0007669"/>
    <property type="project" value="TreeGrafter"/>
</dbReference>
<protein>
    <submittedName>
        <fullName evidence="5">GTP-binding nuclear protein gsp1/Ran</fullName>
    </submittedName>
</protein>
<dbReference type="SUPFAM" id="SSF52540">
    <property type="entry name" value="P-loop containing nucleoside triphosphate hydrolases"/>
    <property type="match status" value="1"/>
</dbReference>
<reference evidence="5" key="1">
    <citation type="journal article" date="2020" name="Fungal Divers.">
        <title>Resolving the Mortierellaceae phylogeny through synthesis of multi-gene phylogenetics and phylogenomics.</title>
        <authorList>
            <person name="Vandepol N."/>
            <person name="Liber J."/>
            <person name="Desiro A."/>
            <person name="Na H."/>
            <person name="Kennedy M."/>
            <person name="Barry K."/>
            <person name="Grigoriev I.V."/>
            <person name="Miller A.N."/>
            <person name="O'Donnell K."/>
            <person name="Stajich J.E."/>
            <person name="Bonito G."/>
        </authorList>
    </citation>
    <scope>NUCLEOTIDE SEQUENCE</scope>
    <source>
        <strain evidence="5">NVP60</strain>
    </source>
</reference>
<dbReference type="Proteomes" id="UP000823405">
    <property type="component" value="Unassembled WGS sequence"/>
</dbReference>
<evidence type="ECO:0000313" key="6">
    <source>
        <dbReference type="Proteomes" id="UP000823405"/>
    </source>
</evidence>
<evidence type="ECO:0000256" key="1">
    <source>
        <dbReference type="ARBA" id="ARBA00022448"/>
    </source>
</evidence>
<dbReference type="GO" id="GO:0005634">
    <property type="term" value="C:nucleus"/>
    <property type="evidence" value="ECO:0007669"/>
    <property type="project" value="TreeGrafter"/>
</dbReference>
<dbReference type="EMBL" id="JAAAIN010000329">
    <property type="protein sequence ID" value="KAG0316103.1"/>
    <property type="molecule type" value="Genomic_DNA"/>
</dbReference>
<keyword evidence="1" id="KW-0813">Transport</keyword>
<dbReference type="PANTHER" id="PTHR24071">
    <property type="entry name" value="RAN GTPASE"/>
    <property type="match status" value="1"/>
</dbReference>
<organism evidence="5 6">
    <name type="scientific">Linnemannia gamsii</name>
    <dbReference type="NCBI Taxonomy" id="64522"/>
    <lineage>
        <taxon>Eukaryota</taxon>
        <taxon>Fungi</taxon>
        <taxon>Fungi incertae sedis</taxon>
        <taxon>Mucoromycota</taxon>
        <taxon>Mortierellomycotina</taxon>
        <taxon>Mortierellomycetes</taxon>
        <taxon>Mortierellales</taxon>
        <taxon>Mortierellaceae</taxon>
        <taxon>Linnemannia</taxon>
    </lineage>
</organism>
<proteinExistence type="predicted"/>
<name>A0A9P6RD51_9FUNG</name>
<dbReference type="InterPro" id="IPR027417">
    <property type="entry name" value="P-loop_NTPase"/>
</dbReference>
<evidence type="ECO:0000256" key="3">
    <source>
        <dbReference type="ARBA" id="ARBA00022927"/>
    </source>
</evidence>
<accession>A0A9P6RD51</accession>
<comment type="caution">
    <text evidence="5">The sequence shown here is derived from an EMBL/GenBank/DDBJ whole genome shotgun (WGS) entry which is preliminary data.</text>
</comment>
<keyword evidence="6" id="KW-1185">Reference proteome</keyword>
<dbReference type="Gene3D" id="3.40.50.300">
    <property type="entry name" value="P-loop containing nucleotide triphosphate hydrolases"/>
    <property type="match status" value="1"/>
</dbReference>
<keyword evidence="2" id="KW-0547">Nucleotide-binding</keyword>
<dbReference type="OrthoDB" id="48625at2759"/>